<proteinExistence type="predicted"/>
<evidence type="ECO:0000313" key="2">
    <source>
        <dbReference type="Proteomes" id="UP000321523"/>
    </source>
</evidence>
<dbReference type="AlphaFoldDB" id="A0A512DHB4"/>
<evidence type="ECO:0000313" key="1">
    <source>
        <dbReference type="EMBL" id="GEO35869.1"/>
    </source>
</evidence>
<keyword evidence="2" id="KW-1185">Reference proteome</keyword>
<comment type="caution">
    <text evidence="1">The sequence shown here is derived from an EMBL/GenBank/DDBJ whole genome shotgun (WGS) entry which is preliminary data.</text>
</comment>
<gene>
    <name evidence="1" type="ORF">SAE02_00170</name>
</gene>
<accession>A0A512DHB4</accession>
<dbReference type="OrthoDB" id="7340789at2"/>
<protein>
    <submittedName>
        <fullName evidence="1">Uncharacterized protein</fullName>
    </submittedName>
</protein>
<organism evidence="1 2">
    <name type="scientific">Skermanella aerolata</name>
    <dbReference type="NCBI Taxonomy" id="393310"/>
    <lineage>
        <taxon>Bacteria</taxon>
        <taxon>Pseudomonadati</taxon>
        <taxon>Pseudomonadota</taxon>
        <taxon>Alphaproteobacteria</taxon>
        <taxon>Rhodospirillales</taxon>
        <taxon>Azospirillaceae</taxon>
        <taxon>Skermanella</taxon>
    </lineage>
</organism>
<reference evidence="1 2" key="1">
    <citation type="submission" date="2019-07" db="EMBL/GenBank/DDBJ databases">
        <title>Whole genome shotgun sequence of Skermanella aerolata NBRC 106429.</title>
        <authorList>
            <person name="Hosoyama A."/>
            <person name="Uohara A."/>
            <person name="Ohji S."/>
            <person name="Ichikawa N."/>
        </authorList>
    </citation>
    <scope>NUCLEOTIDE SEQUENCE [LARGE SCALE GENOMIC DNA]</scope>
    <source>
        <strain evidence="1 2">NBRC 106429</strain>
    </source>
</reference>
<dbReference type="Proteomes" id="UP000321523">
    <property type="component" value="Unassembled WGS sequence"/>
</dbReference>
<name>A0A512DHB4_9PROT</name>
<dbReference type="EMBL" id="BJYZ01000001">
    <property type="protein sequence ID" value="GEO35869.1"/>
    <property type="molecule type" value="Genomic_DNA"/>
</dbReference>
<sequence>MRIGIIAPAGSPLAKRLQEKLILLTGSAADLFDADLPEGTRVSLGEGGASWDGISLDGFDGLFIHGFRYEDPVLPVADPAADWSLWQAGHVRQQQRYSLFYSLLARLEAGHQRLYNGPSVHLEGFSRLHQLERLGLTGARVAAAIVTNDPAEAERFCSAHTAAGAPVVWRTATGRCAWQIFRDRQRRHLIAADKPPVMLAPVVPGLLRRAFVIDGQVVLTVQWAAPSLESLERFEQFHVVEAARDGNGIEGRSLSALGIRWGSALYVAGPEGPVIYDVDVDPLIADLPAPLRDHLASCLAAGLAGGQPPAYEGPAVIERDSLFLRRMLRIQFEMEQTKLAEPAA</sequence>
<dbReference type="RefSeq" id="WP_044431393.1">
    <property type="nucleotide sequence ID" value="NZ_BJYZ01000001.1"/>
</dbReference>